<accession>A0A024G429</accession>
<dbReference type="InParanoid" id="A0A024G429"/>
<dbReference type="OrthoDB" id="44736at2759"/>
<evidence type="ECO:0000256" key="6">
    <source>
        <dbReference type="RuleBase" id="RU368066"/>
    </source>
</evidence>
<dbReference type="AlphaFoldDB" id="A0A024G429"/>
<dbReference type="PANTHER" id="PTHR12385:SF4">
    <property type="entry name" value="PROTEIN PNS1"/>
    <property type="match status" value="1"/>
</dbReference>
<evidence type="ECO:0000256" key="3">
    <source>
        <dbReference type="ARBA" id="ARBA00022692"/>
    </source>
</evidence>
<evidence type="ECO:0000256" key="1">
    <source>
        <dbReference type="ARBA" id="ARBA00004141"/>
    </source>
</evidence>
<evidence type="ECO:0000313" key="7">
    <source>
        <dbReference type="EMBL" id="CCI41391.1"/>
    </source>
</evidence>
<sequence length="540" mass="60581">MNLLRAYPSDWQPKLKLARSAEIERNKDVLDDNDSLEVCVVKMNFPVTPICSENEGVLLTATEYASQFEKGGYQHRFQDKCFLFLFLVTISAIFCLALDLWFSDIISRDLNLPDSLNRQIFIALPQISIISMVVSTLCSIIILIIGKAFIWLSLISIAGTQLALAGTFLKEALLTDSMIAYTASILMGLGALFSVISSYLMRHRVDFACAHIRVAARAILSYPMALLGAVCMAVVQSFWSLVWILGLLRMLRFSRIATKSECLGEECLKHVSARSAMSILIGMLVIYFWCSMVFRNILAVSIGSIVSSWKCKSQKNNLVAKAFLEAWTFHLGSICFGSLLVAVVETFRQVLSTLATLTSKQKNFYMAWVFSILSSVLHFVEYLMEFCNRFAYAYIGCYKCAFIPASKRSIQFLKSKGWSAVVNQEITRTAFWYANLLIGSLVAYITVRVFEITYSQASPSLHYRNPVVAVLGFTIGYLVTSIILSVISSAVTTVYILWAEEPSSWMQTRPDEYQILHNVWSKIFPDDYNSGRGASNTSLS</sequence>
<dbReference type="GO" id="GO:0005886">
    <property type="term" value="C:plasma membrane"/>
    <property type="evidence" value="ECO:0007669"/>
    <property type="project" value="UniProtKB-SubCell"/>
</dbReference>
<feature type="transmembrane region" description="Helical" evidence="6">
    <location>
        <begin position="468"/>
        <end position="498"/>
    </location>
</feature>
<proteinExistence type="inferred from homology"/>
<name>A0A024G429_9STRA</name>
<reference evidence="7 8" key="1">
    <citation type="submission" date="2012-05" db="EMBL/GenBank/DDBJ databases">
        <title>Recombination and specialization in a pathogen metapopulation.</title>
        <authorList>
            <person name="Gardiner A."/>
            <person name="Kemen E."/>
            <person name="Schultz-Larsen T."/>
            <person name="MacLean D."/>
            <person name="Van Oosterhout C."/>
            <person name="Jones J.D.G."/>
        </authorList>
    </citation>
    <scope>NUCLEOTIDE SEQUENCE [LARGE SCALE GENOMIC DNA]</scope>
    <source>
        <strain evidence="7 8">Ac Nc2</strain>
    </source>
</reference>
<dbReference type="PANTHER" id="PTHR12385">
    <property type="entry name" value="CHOLINE TRANSPORTER-LIKE (SLC FAMILY 44)"/>
    <property type="match status" value="1"/>
</dbReference>
<feature type="transmembrane region" description="Helical" evidence="6">
    <location>
        <begin position="318"/>
        <end position="344"/>
    </location>
</feature>
<comment type="subcellular location">
    <subcellularLocation>
        <location evidence="6">Cell membrane</location>
        <topology evidence="6">Multi-pass membrane protein</topology>
    </subcellularLocation>
    <subcellularLocation>
        <location evidence="1">Membrane</location>
        <topology evidence="1">Multi-pass membrane protein</topology>
    </subcellularLocation>
</comment>
<keyword evidence="4 6" id="KW-1133">Transmembrane helix</keyword>
<comment type="similarity">
    <text evidence="2 6">Belongs to the CTL (choline transporter-like) family.</text>
</comment>
<evidence type="ECO:0000256" key="2">
    <source>
        <dbReference type="ARBA" id="ARBA00007168"/>
    </source>
</evidence>
<dbReference type="EMBL" id="CAIX01000018">
    <property type="protein sequence ID" value="CCI41391.1"/>
    <property type="molecule type" value="Genomic_DNA"/>
</dbReference>
<feature type="transmembrane region" description="Helical" evidence="6">
    <location>
        <begin position="222"/>
        <end position="245"/>
    </location>
</feature>
<protein>
    <recommendedName>
        <fullName evidence="6">Choline transporter-like protein</fullName>
    </recommendedName>
</protein>
<evidence type="ECO:0000256" key="5">
    <source>
        <dbReference type="ARBA" id="ARBA00023136"/>
    </source>
</evidence>
<dbReference type="Pfam" id="PF04515">
    <property type="entry name" value="Choline_transpo"/>
    <property type="match status" value="1"/>
</dbReference>
<feature type="transmembrane region" description="Helical" evidence="6">
    <location>
        <begin position="364"/>
        <end position="384"/>
    </location>
</feature>
<keyword evidence="3 6" id="KW-0812">Transmembrane</keyword>
<organism evidence="7 8">
    <name type="scientific">Albugo candida</name>
    <dbReference type="NCBI Taxonomy" id="65357"/>
    <lineage>
        <taxon>Eukaryota</taxon>
        <taxon>Sar</taxon>
        <taxon>Stramenopiles</taxon>
        <taxon>Oomycota</taxon>
        <taxon>Peronosporomycetes</taxon>
        <taxon>Albuginales</taxon>
        <taxon>Albuginaceae</taxon>
        <taxon>Albugo</taxon>
    </lineage>
</organism>
<feature type="transmembrane region" description="Helical" evidence="6">
    <location>
        <begin position="181"/>
        <end position="201"/>
    </location>
</feature>
<dbReference type="InterPro" id="IPR007603">
    <property type="entry name" value="Choline_transptr-like"/>
</dbReference>
<evidence type="ECO:0000256" key="4">
    <source>
        <dbReference type="ARBA" id="ARBA00022989"/>
    </source>
</evidence>
<dbReference type="Proteomes" id="UP000053237">
    <property type="component" value="Unassembled WGS sequence"/>
</dbReference>
<evidence type="ECO:0000313" key="8">
    <source>
        <dbReference type="Proteomes" id="UP000053237"/>
    </source>
</evidence>
<feature type="transmembrane region" description="Helical" evidence="6">
    <location>
        <begin position="430"/>
        <end position="447"/>
    </location>
</feature>
<comment type="caution">
    <text evidence="7">The sequence shown here is derived from an EMBL/GenBank/DDBJ whole genome shotgun (WGS) entry which is preliminary data.</text>
</comment>
<keyword evidence="8" id="KW-1185">Reference proteome</keyword>
<comment type="function">
    <text evidence="6">Choline transporter.</text>
</comment>
<dbReference type="GO" id="GO:0022857">
    <property type="term" value="F:transmembrane transporter activity"/>
    <property type="evidence" value="ECO:0007669"/>
    <property type="project" value="UniProtKB-UniRule"/>
</dbReference>
<gene>
    <name evidence="7" type="ORF">BN9_021750</name>
</gene>
<feature type="transmembrane region" description="Helical" evidence="6">
    <location>
        <begin position="82"/>
        <end position="102"/>
    </location>
</feature>
<feature type="transmembrane region" description="Helical" evidence="6">
    <location>
        <begin position="122"/>
        <end position="144"/>
    </location>
</feature>
<keyword evidence="5 6" id="KW-0472">Membrane</keyword>
<feature type="transmembrane region" description="Helical" evidence="6">
    <location>
        <begin position="279"/>
        <end position="306"/>
    </location>
</feature>
<feature type="transmembrane region" description="Helical" evidence="6">
    <location>
        <begin position="149"/>
        <end position="169"/>
    </location>
</feature>